<reference evidence="2" key="1">
    <citation type="journal article" date="2020" name="Stud. Mycol.">
        <title>101 Dothideomycetes genomes: a test case for predicting lifestyles and emergence of pathogens.</title>
        <authorList>
            <person name="Haridas S."/>
            <person name="Albert R."/>
            <person name="Binder M."/>
            <person name="Bloem J."/>
            <person name="Labutti K."/>
            <person name="Salamov A."/>
            <person name="Andreopoulos B."/>
            <person name="Baker S."/>
            <person name="Barry K."/>
            <person name="Bills G."/>
            <person name="Bluhm B."/>
            <person name="Cannon C."/>
            <person name="Castanera R."/>
            <person name="Culley D."/>
            <person name="Daum C."/>
            <person name="Ezra D."/>
            <person name="Gonzalez J."/>
            <person name="Henrissat B."/>
            <person name="Kuo A."/>
            <person name="Liang C."/>
            <person name="Lipzen A."/>
            <person name="Lutzoni F."/>
            <person name="Magnuson J."/>
            <person name="Mondo S."/>
            <person name="Nolan M."/>
            <person name="Ohm R."/>
            <person name="Pangilinan J."/>
            <person name="Park H.-J."/>
            <person name="Ramirez L."/>
            <person name="Alfaro M."/>
            <person name="Sun H."/>
            <person name="Tritt A."/>
            <person name="Yoshinaga Y."/>
            <person name="Zwiers L.-H."/>
            <person name="Turgeon B."/>
            <person name="Goodwin S."/>
            <person name="Spatafora J."/>
            <person name="Crous P."/>
            <person name="Grigoriev I."/>
        </authorList>
    </citation>
    <scope>NUCLEOTIDE SEQUENCE</scope>
    <source>
        <strain evidence="2">ATCC 16933</strain>
    </source>
</reference>
<evidence type="ECO:0000313" key="3">
    <source>
        <dbReference type="Proteomes" id="UP000799766"/>
    </source>
</evidence>
<dbReference type="InterPro" id="IPR024047">
    <property type="entry name" value="MM3350-like_sf"/>
</dbReference>
<name>A0A6A6NMM1_9PEZI</name>
<dbReference type="Pfam" id="PF07929">
    <property type="entry name" value="PRiA4_ORF3"/>
    <property type="match status" value="1"/>
</dbReference>
<dbReference type="PANTHER" id="PTHR41878">
    <property type="entry name" value="LEXA REPRESSOR-RELATED"/>
    <property type="match status" value="1"/>
</dbReference>
<evidence type="ECO:0000313" key="2">
    <source>
        <dbReference type="EMBL" id="KAF2452493.1"/>
    </source>
</evidence>
<evidence type="ECO:0000259" key="1">
    <source>
        <dbReference type="Pfam" id="PF07929"/>
    </source>
</evidence>
<accession>A0A6A6NMM1</accession>
<dbReference type="Gene3D" id="3.10.290.30">
    <property type="entry name" value="MM3350-like"/>
    <property type="match status" value="1"/>
</dbReference>
<dbReference type="OrthoDB" id="245563at2759"/>
<protein>
    <submittedName>
        <fullName evidence="2">Plasmid pRiA4b ORF-3-like protein-domain-containing protein</fullName>
    </submittedName>
</protein>
<organism evidence="2 3">
    <name type="scientific">Lineolata rhizophorae</name>
    <dbReference type="NCBI Taxonomy" id="578093"/>
    <lineage>
        <taxon>Eukaryota</taxon>
        <taxon>Fungi</taxon>
        <taxon>Dikarya</taxon>
        <taxon>Ascomycota</taxon>
        <taxon>Pezizomycotina</taxon>
        <taxon>Dothideomycetes</taxon>
        <taxon>Dothideomycetes incertae sedis</taxon>
        <taxon>Lineolatales</taxon>
        <taxon>Lineolataceae</taxon>
        <taxon>Lineolata</taxon>
    </lineage>
</organism>
<gene>
    <name evidence="2" type="ORF">BDY21DRAFT_359026</name>
</gene>
<dbReference type="AlphaFoldDB" id="A0A6A6NMM1"/>
<dbReference type="PANTHER" id="PTHR41878:SF1">
    <property type="entry name" value="TNPR PROTEIN"/>
    <property type="match status" value="1"/>
</dbReference>
<feature type="domain" description="Plasmid pRiA4b Orf3-like" evidence="1">
    <location>
        <begin position="35"/>
        <end position="248"/>
    </location>
</feature>
<dbReference type="SUPFAM" id="SSF159941">
    <property type="entry name" value="MM3350-like"/>
    <property type="match status" value="2"/>
</dbReference>
<proteinExistence type="predicted"/>
<dbReference type="Proteomes" id="UP000799766">
    <property type="component" value="Unassembled WGS sequence"/>
</dbReference>
<dbReference type="EMBL" id="MU001708">
    <property type="protein sequence ID" value="KAF2452493.1"/>
    <property type="molecule type" value="Genomic_DNA"/>
</dbReference>
<sequence length="279" mass="32005">MPGIPTHVDGRPIFGPPRPPHHNYILHVRLCPEQIVDPPVSRVLSCPGDATFDDLHKALQIAFGWATTHCYDFKVRNPAYAAPDEETEMLAMIQRLRRQNGVDPEGVDHDHDALSRSPPKSLLRLIQKQDPRKWPLGIGVDSMFANMEKHPLTPERPAKDVKLNEVFEDAKYRGRAMEYEYDFGDHWVHDISVEGRANATRAFECLDGSGHAVAEDAGGPHKWQELKQAYRAPEPSQEQRETMQWFEREASNRDVRGLAGGRERVWDRYVVNRRLMEEM</sequence>
<keyword evidence="3" id="KW-1185">Reference proteome</keyword>
<dbReference type="InterPro" id="IPR012912">
    <property type="entry name" value="Plasmid_pRiA4b_Orf3-like"/>
</dbReference>